<sequence length="209" mass="24958">MSDYFLRVKQLRSCPYISFKFLNFLVILNQFVNIVLAIILNIELYDSNSPYVYGYLIAELTGLAIAVFAYRIASNLLTMGRTRRKWVLQILYMLQLLAFLLHFIVSLAMWLNFNFLSEYIAYNKIDYLKGLDSFKNIAVYLGFSSLLLGLDVYLTIYFRKFLGREQIRIEEKDKRLREFELYQNTVYNLYEQLGQEDIHDIRGTRKRRR</sequence>
<gene>
    <name evidence="2" type="primary">Contig14767.g15731</name>
    <name evidence="2" type="ORF">STYLEM_3767</name>
</gene>
<proteinExistence type="predicted"/>
<feature type="transmembrane region" description="Helical" evidence="1">
    <location>
        <begin position="90"/>
        <end position="111"/>
    </location>
</feature>
<protein>
    <submittedName>
        <fullName evidence="2">Uncharacterized protein</fullName>
    </submittedName>
</protein>
<feature type="transmembrane region" description="Helical" evidence="1">
    <location>
        <begin position="21"/>
        <end position="40"/>
    </location>
</feature>
<evidence type="ECO:0000313" key="3">
    <source>
        <dbReference type="Proteomes" id="UP000039865"/>
    </source>
</evidence>
<accession>A0A078A1W7</accession>
<keyword evidence="1" id="KW-0812">Transmembrane</keyword>
<keyword evidence="1" id="KW-0472">Membrane</keyword>
<dbReference type="AlphaFoldDB" id="A0A078A1W7"/>
<feature type="transmembrane region" description="Helical" evidence="1">
    <location>
        <begin position="137"/>
        <end position="158"/>
    </location>
</feature>
<evidence type="ECO:0000256" key="1">
    <source>
        <dbReference type="SAM" id="Phobius"/>
    </source>
</evidence>
<dbReference type="EMBL" id="CCKQ01003661">
    <property type="protein sequence ID" value="CDW74784.1"/>
    <property type="molecule type" value="Genomic_DNA"/>
</dbReference>
<dbReference type="InParanoid" id="A0A078A1W7"/>
<feature type="transmembrane region" description="Helical" evidence="1">
    <location>
        <begin position="52"/>
        <end position="70"/>
    </location>
</feature>
<organism evidence="2 3">
    <name type="scientific">Stylonychia lemnae</name>
    <name type="common">Ciliate</name>
    <dbReference type="NCBI Taxonomy" id="5949"/>
    <lineage>
        <taxon>Eukaryota</taxon>
        <taxon>Sar</taxon>
        <taxon>Alveolata</taxon>
        <taxon>Ciliophora</taxon>
        <taxon>Intramacronucleata</taxon>
        <taxon>Spirotrichea</taxon>
        <taxon>Stichotrichia</taxon>
        <taxon>Sporadotrichida</taxon>
        <taxon>Oxytrichidae</taxon>
        <taxon>Stylonychinae</taxon>
        <taxon>Stylonychia</taxon>
    </lineage>
</organism>
<name>A0A078A1W7_STYLE</name>
<keyword evidence="1" id="KW-1133">Transmembrane helix</keyword>
<dbReference type="Proteomes" id="UP000039865">
    <property type="component" value="Unassembled WGS sequence"/>
</dbReference>
<reference evidence="2 3" key="1">
    <citation type="submission" date="2014-06" db="EMBL/GenBank/DDBJ databases">
        <authorList>
            <person name="Swart Estienne"/>
        </authorList>
    </citation>
    <scope>NUCLEOTIDE SEQUENCE [LARGE SCALE GENOMIC DNA]</scope>
    <source>
        <strain evidence="2 3">130c</strain>
    </source>
</reference>
<keyword evidence="3" id="KW-1185">Reference proteome</keyword>
<evidence type="ECO:0000313" key="2">
    <source>
        <dbReference type="EMBL" id="CDW74784.1"/>
    </source>
</evidence>